<reference evidence="4" key="2">
    <citation type="journal article" date="2008" name="Genome Biol.">
        <title>Improved genome assembly and evidence-based global gene model set for the chordate Ciona intestinalis: new insight into intron and operon populations.</title>
        <authorList>
            <person name="Satou Y."/>
            <person name="Mineta K."/>
            <person name="Ogasawara M."/>
            <person name="Sasakura Y."/>
            <person name="Shoguchi E."/>
            <person name="Ueno K."/>
            <person name="Yamada L."/>
            <person name="Matsumoto J."/>
            <person name="Wasserscheid J."/>
            <person name="Dewar K."/>
            <person name="Wiley G.B."/>
            <person name="Macmil S.L."/>
            <person name="Roe B.A."/>
            <person name="Zeller R.W."/>
            <person name="Hastings K.E."/>
            <person name="Lemaire P."/>
            <person name="Lindquist E."/>
            <person name="Endo T."/>
            <person name="Hotta K."/>
            <person name="Inaba K."/>
        </authorList>
    </citation>
    <scope>NUCLEOTIDE SEQUENCE [LARGE SCALE GENOMIC DNA]</scope>
    <source>
        <strain evidence="4">wild type</strain>
    </source>
</reference>
<evidence type="ECO:0000256" key="1">
    <source>
        <dbReference type="ARBA" id="ARBA00023054"/>
    </source>
</evidence>
<keyword evidence="5" id="KW-1185">Reference proteome</keyword>
<name>H2XRK7_CIOIN</name>
<dbReference type="InterPro" id="IPR051147">
    <property type="entry name" value="CFAP_domain-containing"/>
</dbReference>
<dbReference type="Ensembl" id="ENSCINT00000033515.1">
    <property type="protein sequence ID" value="ENSCINP00000032291.1"/>
    <property type="gene ID" value="ENSCING00000018287.1"/>
</dbReference>
<sequence>MTVNLEDYFRSTFEDKLLVKMPEREDDHLTPATRLLEKRREMAEVEQALTAQKEEFQMKMESLQQRREELERKEHQLKESLLKFDKFLKENDSKRARAIKKAHDERELRRGKEKDIERLQEDIERLSKERERYQKKLEKNSIFQKYMERVQESTDEFSEIREIIGRYDTLVATHVDLMKRDLKNQDAIEEEKGRLVKFTEEKSNEILYYNNQLAQMQTRLDQAQSKAVKWESKWTHIQQQNTAAKKTLLLGQIKIATLNLFQLVNKHLKQQATVPIENTSLQLDKIQMFIQDLSQITTEIKRVEAAGQGPKKPTKN</sequence>
<dbReference type="PANTHER" id="PTHR21683">
    <property type="entry name" value="COILED-COIL DOMAIN-CONTAINING PROTEIN 42 LIKE-2-LIKE-RELATED"/>
    <property type="match status" value="1"/>
</dbReference>
<dbReference type="AlphaFoldDB" id="H2XRK7"/>
<dbReference type="GeneTree" id="ENSGT00940000153110"/>
<evidence type="ECO:0000256" key="2">
    <source>
        <dbReference type="SAM" id="Coils"/>
    </source>
</evidence>
<dbReference type="EMBL" id="EAAA01000834">
    <property type="status" value="NOT_ANNOTATED_CDS"/>
    <property type="molecule type" value="Genomic_DNA"/>
</dbReference>
<dbReference type="InterPro" id="IPR025252">
    <property type="entry name" value="DUF4200"/>
</dbReference>
<reference evidence="5" key="1">
    <citation type="journal article" date="2002" name="Science">
        <title>The draft genome of Ciona intestinalis: insights into chordate and vertebrate origins.</title>
        <authorList>
            <person name="Dehal P."/>
            <person name="Satou Y."/>
            <person name="Campbell R.K."/>
            <person name="Chapman J."/>
            <person name="Degnan B."/>
            <person name="De Tomaso A."/>
            <person name="Davidson B."/>
            <person name="Di Gregorio A."/>
            <person name="Gelpke M."/>
            <person name="Goodstein D.M."/>
            <person name="Harafuji N."/>
            <person name="Hastings K.E."/>
            <person name="Ho I."/>
            <person name="Hotta K."/>
            <person name="Huang W."/>
            <person name="Kawashima T."/>
            <person name="Lemaire P."/>
            <person name="Martinez D."/>
            <person name="Meinertzhagen I.A."/>
            <person name="Necula S."/>
            <person name="Nonaka M."/>
            <person name="Putnam N."/>
            <person name="Rash S."/>
            <person name="Saiga H."/>
            <person name="Satake M."/>
            <person name="Terry A."/>
            <person name="Yamada L."/>
            <person name="Wang H.G."/>
            <person name="Awazu S."/>
            <person name="Azumi K."/>
            <person name="Boore J."/>
            <person name="Branno M."/>
            <person name="Chin-Bow S."/>
            <person name="DeSantis R."/>
            <person name="Doyle S."/>
            <person name="Francino P."/>
            <person name="Keys D.N."/>
            <person name="Haga S."/>
            <person name="Hayashi H."/>
            <person name="Hino K."/>
            <person name="Imai K.S."/>
            <person name="Inaba K."/>
            <person name="Kano S."/>
            <person name="Kobayashi K."/>
            <person name="Kobayashi M."/>
            <person name="Lee B.I."/>
            <person name="Makabe K.W."/>
            <person name="Manohar C."/>
            <person name="Matassi G."/>
            <person name="Medina M."/>
            <person name="Mochizuki Y."/>
            <person name="Mount S."/>
            <person name="Morishita T."/>
            <person name="Miura S."/>
            <person name="Nakayama A."/>
            <person name="Nishizaka S."/>
            <person name="Nomoto H."/>
            <person name="Ohta F."/>
            <person name="Oishi K."/>
            <person name="Rigoutsos I."/>
            <person name="Sano M."/>
            <person name="Sasaki A."/>
            <person name="Sasakura Y."/>
            <person name="Shoguchi E."/>
            <person name="Shin-i T."/>
            <person name="Spagnuolo A."/>
            <person name="Stainier D."/>
            <person name="Suzuki M.M."/>
            <person name="Tassy O."/>
            <person name="Takatori N."/>
            <person name="Tokuoka M."/>
            <person name="Yagi K."/>
            <person name="Yoshizaki F."/>
            <person name="Wada S."/>
            <person name="Zhang C."/>
            <person name="Hyatt P.D."/>
            <person name="Larimer F."/>
            <person name="Detter C."/>
            <person name="Doggett N."/>
            <person name="Glavina T."/>
            <person name="Hawkins T."/>
            <person name="Richardson P."/>
            <person name="Lucas S."/>
            <person name="Kohara Y."/>
            <person name="Levine M."/>
            <person name="Satoh N."/>
            <person name="Rokhsar D.S."/>
        </authorList>
    </citation>
    <scope>NUCLEOTIDE SEQUENCE [LARGE SCALE GENOMIC DNA]</scope>
</reference>
<dbReference type="Proteomes" id="UP000008144">
    <property type="component" value="Chromosome 11"/>
</dbReference>
<protein>
    <recommendedName>
        <fullName evidence="3">DUF4200 domain-containing protein</fullName>
    </recommendedName>
</protein>
<organism evidence="4 5">
    <name type="scientific">Ciona intestinalis</name>
    <name type="common">Transparent sea squirt</name>
    <name type="synonym">Ascidia intestinalis</name>
    <dbReference type="NCBI Taxonomy" id="7719"/>
    <lineage>
        <taxon>Eukaryota</taxon>
        <taxon>Metazoa</taxon>
        <taxon>Chordata</taxon>
        <taxon>Tunicata</taxon>
        <taxon>Ascidiacea</taxon>
        <taxon>Phlebobranchia</taxon>
        <taxon>Cionidae</taxon>
        <taxon>Ciona</taxon>
    </lineage>
</organism>
<dbReference type="GO" id="GO:0005856">
    <property type="term" value="C:cytoskeleton"/>
    <property type="evidence" value="ECO:0007669"/>
    <property type="project" value="UniProtKB-ARBA"/>
</dbReference>
<dbReference type="PANTHER" id="PTHR21683:SF2">
    <property type="entry name" value="COILED-COIL DOMAIN-CONTAINING PROTEIN 42 LIKE-2-LIKE"/>
    <property type="match status" value="1"/>
</dbReference>
<feature type="domain" description="DUF4200" evidence="3">
    <location>
        <begin position="35"/>
        <end position="151"/>
    </location>
</feature>
<feature type="coiled-coil region" evidence="2">
    <location>
        <begin position="35"/>
        <end position="136"/>
    </location>
</feature>
<dbReference type="OMA" id="CADKKRV"/>
<feature type="coiled-coil region" evidence="2">
    <location>
        <begin position="206"/>
        <end position="233"/>
    </location>
</feature>
<dbReference type="Pfam" id="PF13863">
    <property type="entry name" value="DUF4200"/>
    <property type="match status" value="1"/>
</dbReference>
<accession>H2XRK7</accession>
<evidence type="ECO:0000259" key="3">
    <source>
        <dbReference type="Pfam" id="PF13863"/>
    </source>
</evidence>
<reference evidence="4" key="4">
    <citation type="submission" date="2025-09" db="UniProtKB">
        <authorList>
            <consortium name="Ensembl"/>
        </authorList>
    </citation>
    <scope>IDENTIFICATION</scope>
</reference>
<dbReference type="STRING" id="7719.ENSCINP00000032291"/>
<keyword evidence="1 2" id="KW-0175">Coiled coil</keyword>
<evidence type="ECO:0000313" key="5">
    <source>
        <dbReference type="Proteomes" id="UP000008144"/>
    </source>
</evidence>
<evidence type="ECO:0000313" key="4">
    <source>
        <dbReference type="Ensembl" id="ENSCINP00000032291.1"/>
    </source>
</evidence>
<reference evidence="4" key="3">
    <citation type="submission" date="2025-08" db="UniProtKB">
        <authorList>
            <consortium name="Ensembl"/>
        </authorList>
    </citation>
    <scope>IDENTIFICATION</scope>
</reference>
<dbReference type="HOGENOM" id="CLU_061472_2_1_1"/>
<proteinExistence type="predicted"/>
<dbReference type="InParanoid" id="H2XRK7"/>